<dbReference type="PANTHER" id="PTHR15503:SF40">
    <property type="match status" value="1"/>
</dbReference>
<dbReference type="InterPro" id="IPR021109">
    <property type="entry name" value="Peptidase_aspartic_dom_sf"/>
</dbReference>
<protein>
    <submittedName>
        <fullName evidence="1">Uncharacterized protein</fullName>
    </submittedName>
</protein>
<dbReference type="SUPFAM" id="SSF50630">
    <property type="entry name" value="Acid proteases"/>
    <property type="match status" value="1"/>
</dbReference>
<keyword evidence="2" id="KW-1185">Reference proteome</keyword>
<name>A0AAV3QM04_LITER</name>
<dbReference type="InterPro" id="IPR032567">
    <property type="entry name" value="RTL1-rel"/>
</dbReference>
<evidence type="ECO:0000313" key="2">
    <source>
        <dbReference type="Proteomes" id="UP001454036"/>
    </source>
</evidence>
<gene>
    <name evidence="1" type="ORF">LIER_20165</name>
</gene>
<dbReference type="Gene3D" id="3.10.10.10">
    <property type="entry name" value="HIV Type 1 Reverse Transcriptase, subunit A, domain 1"/>
    <property type="match status" value="1"/>
</dbReference>
<sequence length="239" mass="26620">MLDENSSDEYVGPPGMINKQAIHILVDTSSTNTFLDESLTTQLNIPLVPAPPLMVNIVDEDKLMSHLISPHFEWKIQSHKFTTSVRIFPSGACQMVVGMQLTLLADTSKITLQAATSQADLQLIFSKKLTKWMKHSNTPAISQLFSLQAADINAISAIPDCHPDIIPSLPKFPDLFTTPTKLPTSRNVNHTITLKPEAIARKFPPYKHSYSQKQEIEKIIVELLESGFIQPSQSVFFPL</sequence>
<evidence type="ECO:0000313" key="1">
    <source>
        <dbReference type="EMBL" id="GAA0164565.1"/>
    </source>
</evidence>
<accession>A0AAV3QM04</accession>
<dbReference type="Proteomes" id="UP001454036">
    <property type="component" value="Unassembled WGS sequence"/>
</dbReference>
<reference evidence="1 2" key="1">
    <citation type="submission" date="2024-01" db="EMBL/GenBank/DDBJ databases">
        <title>The complete chloroplast genome sequence of Lithospermum erythrorhizon: insights into the phylogenetic relationship among Boraginaceae species and the maternal lineages of purple gromwells.</title>
        <authorList>
            <person name="Okada T."/>
            <person name="Watanabe K."/>
        </authorList>
    </citation>
    <scope>NUCLEOTIDE SEQUENCE [LARGE SCALE GENOMIC DNA]</scope>
</reference>
<dbReference type="Gene3D" id="2.40.70.10">
    <property type="entry name" value="Acid Proteases"/>
    <property type="match status" value="1"/>
</dbReference>
<comment type="caution">
    <text evidence="1">The sequence shown here is derived from an EMBL/GenBank/DDBJ whole genome shotgun (WGS) entry which is preliminary data.</text>
</comment>
<dbReference type="SUPFAM" id="SSF56672">
    <property type="entry name" value="DNA/RNA polymerases"/>
    <property type="match status" value="1"/>
</dbReference>
<proteinExistence type="predicted"/>
<dbReference type="AlphaFoldDB" id="A0AAV3QM04"/>
<organism evidence="1 2">
    <name type="scientific">Lithospermum erythrorhizon</name>
    <name type="common">Purple gromwell</name>
    <name type="synonym">Lithospermum officinale var. erythrorhizon</name>
    <dbReference type="NCBI Taxonomy" id="34254"/>
    <lineage>
        <taxon>Eukaryota</taxon>
        <taxon>Viridiplantae</taxon>
        <taxon>Streptophyta</taxon>
        <taxon>Embryophyta</taxon>
        <taxon>Tracheophyta</taxon>
        <taxon>Spermatophyta</taxon>
        <taxon>Magnoliopsida</taxon>
        <taxon>eudicotyledons</taxon>
        <taxon>Gunneridae</taxon>
        <taxon>Pentapetalae</taxon>
        <taxon>asterids</taxon>
        <taxon>lamiids</taxon>
        <taxon>Boraginales</taxon>
        <taxon>Boraginaceae</taxon>
        <taxon>Boraginoideae</taxon>
        <taxon>Lithospermeae</taxon>
        <taxon>Lithospermum</taxon>
    </lineage>
</organism>
<dbReference type="InterPro" id="IPR043502">
    <property type="entry name" value="DNA/RNA_pol_sf"/>
</dbReference>
<dbReference type="EMBL" id="BAABME010005090">
    <property type="protein sequence ID" value="GAA0164565.1"/>
    <property type="molecule type" value="Genomic_DNA"/>
</dbReference>
<dbReference type="PANTHER" id="PTHR15503">
    <property type="entry name" value="LDOC1 RELATED"/>
    <property type="match status" value="1"/>
</dbReference>
<dbReference type="CDD" id="cd00303">
    <property type="entry name" value="retropepsin_like"/>
    <property type="match status" value="1"/>
</dbReference>